<reference evidence="10 11" key="2">
    <citation type="journal article" date="2017" name="Nature">
        <title>The Apostasia genome and the evolution of orchids.</title>
        <authorList>
            <person name="Zhang G.Q."/>
            <person name="Liu K.W."/>
            <person name="Li Z."/>
            <person name="Lohaus R."/>
            <person name="Hsiao Y.Y."/>
            <person name="Niu S.C."/>
            <person name="Wang J.Y."/>
            <person name="Lin Y.C."/>
            <person name="Xu Q."/>
            <person name="Chen L.J."/>
            <person name="Yoshida K."/>
            <person name="Fujiwara S."/>
            <person name="Wang Z.W."/>
            <person name="Zhang Y.Q."/>
            <person name="Mitsuda N."/>
            <person name="Wang M."/>
            <person name="Liu G.H."/>
            <person name="Pecoraro L."/>
            <person name="Huang H.X."/>
            <person name="Xiao X.J."/>
            <person name="Lin M."/>
            <person name="Wu X.Y."/>
            <person name="Wu W.L."/>
            <person name="Chen Y.Y."/>
            <person name="Chang S.B."/>
            <person name="Sakamoto S."/>
            <person name="Ohme-Takagi M."/>
            <person name="Yagi M."/>
            <person name="Zeng S.J."/>
            <person name="Shen C.Y."/>
            <person name="Yeh C.M."/>
            <person name="Luo Y.B."/>
            <person name="Tsai W.C."/>
            <person name="Van de Peer Y."/>
            <person name="Liu Z.J."/>
        </authorList>
    </citation>
    <scope>NUCLEOTIDE SEQUENCE [LARGE SCALE GENOMIC DNA]</scope>
    <source>
        <tissue evidence="10">The whole plant</tissue>
    </source>
</reference>
<evidence type="ECO:0000256" key="8">
    <source>
        <dbReference type="SAM" id="MobiDB-lite"/>
    </source>
</evidence>
<comment type="subunit">
    <text evidence="3">Interacts with ATG4.</text>
</comment>
<dbReference type="PANTHER" id="PTHR10969">
    <property type="entry name" value="MICROTUBULE-ASSOCIATED PROTEINS 1A/1B LIGHT CHAIN 3-RELATED"/>
    <property type="match status" value="1"/>
</dbReference>
<dbReference type="STRING" id="906689.A0A2I0WUQ5"/>
<dbReference type="AlphaFoldDB" id="A0A2I0WUQ5"/>
<name>A0A2I0WUQ5_9ASPA</name>
<feature type="transmembrane region" description="Helical" evidence="9">
    <location>
        <begin position="240"/>
        <end position="263"/>
    </location>
</feature>
<comment type="subcellular location">
    <subcellularLocation>
        <location evidence="1">Membrane</location>
    </subcellularLocation>
</comment>
<reference evidence="10 11" key="1">
    <citation type="journal article" date="2016" name="Sci. Rep.">
        <title>The Dendrobium catenatum Lindl. genome sequence provides insights into polysaccharide synthase, floral development and adaptive evolution.</title>
        <authorList>
            <person name="Zhang G.Q."/>
            <person name="Xu Q."/>
            <person name="Bian C."/>
            <person name="Tsai W.C."/>
            <person name="Yeh C.M."/>
            <person name="Liu K.W."/>
            <person name="Yoshida K."/>
            <person name="Zhang L.S."/>
            <person name="Chang S.B."/>
            <person name="Chen F."/>
            <person name="Shi Y."/>
            <person name="Su Y.Y."/>
            <person name="Zhang Y.Q."/>
            <person name="Chen L.J."/>
            <person name="Yin Y."/>
            <person name="Lin M."/>
            <person name="Huang H."/>
            <person name="Deng H."/>
            <person name="Wang Z.W."/>
            <person name="Zhu S.L."/>
            <person name="Zhao X."/>
            <person name="Deng C."/>
            <person name="Niu S.C."/>
            <person name="Huang J."/>
            <person name="Wang M."/>
            <person name="Liu G.H."/>
            <person name="Yang H.J."/>
            <person name="Xiao X.J."/>
            <person name="Hsiao Y.Y."/>
            <person name="Wu W.L."/>
            <person name="Chen Y.Y."/>
            <person name="Mitsuda N."/>
            <person name="Ohme-Takagi M."/>
            <person name="Luo Y.B."/>
            <person name="Van de Peer Y."/>
            <person name="Liu Z.J."/>
        </authorList>
    </citation>
    <scope>NUCLEOTIDE SEQUENCE [LARGE SCALE GENOMIC DNA]</scope>
    <source>
        <tissue evidence="10">The whole plant</tissue>
    </source>
</reference>
<evidence type="ECO:0000256" key="3">
    <source>
        <dbReference type="ARBA" id="ARBA00011579"/>
    </source>
</evidence>
<gene>
    <name evidence="10" type="primary">ATG8G</name>
    <name evidence="10" type="ORF">MA16_Dca000708</name>
</gene>
<evidence type="ECO:0000256" key="6">
    <source>
        <dbReference type="ARBA" id="ARBA00023288"/>
    </source>
</evidence>
<dbReference type="InterPro" id="IPR004241">
    <property type="entry name" value="Atg8-like"/>
</dbReference>
<keyword evidence="4" id="KW-0833">Ubl conjugation pathway</keyword>
<dbReference type="SUPFAM" id="SSF54236">
    <property type="entry name" value="Ubiquitin-like"/>
    <property type="match status" value="1"/>
</dbReference>
<dbReference type="GO" id="GO:0005776">
    <property type="term" value="C:autophagosome"/>
    <property type="evidence" value="ECO:0007669"/>
    <property type="project" value="UniProtKB-ARBA"/>
</dbReference>
<keyword evidence="7" id="KW-0072">Autophagy</keyword>
<evidence type="ECO:0000256" key="9">
    <source>
        <dbReference type="SAM" id="Phobius"/>
    </source>
</evidence>
<dbReference type="Proteomes" id="UP000233837">
    <property type="component" value="Unassembled WGS sequence"/>
</dbReference>
<feature type="transmembrane region" description="Helical" evidence="9">
    <location>
        <begin position="386"/>
        <end position="412"/>
    </location>
</feature>
<dbReference type="GO" id="GO:0016020">
    <property type="term" value="C:membrane"/>
    <property type="evidence" value="ECO:0007669"/>
    <property type="project" value="UniProtKB-SubCell"/>
</dbReference>
<keyword evidence="9" id="KW-1133">Transmembrane helix</keyword>
<evidence type="ECO:0000256" key="4">
    <source>
        <dbReference type="ARBA" id="ARBA00022786"/>
    </source>
</evidence>
<dbReference type="Gene3D" id="3.10.20.90">
    <property type="entry name" value="Phosphatidylinositol 3-kinase Catalytic Subunit, Chain A, domain 1"/>
    <property type="match status" value="1"/>
</dbReference>
<organism evidence="10 11">
    <name type="scientific">Dendrobium catenatum</name>
    <dbReference type="NCBI Taxonomy" id="906689"/>
    <lineage>
        <taxon>Eukaryota</taxon>
        <taxon>Viridiplantae</taxon>
        <taxon>Streptophyta</taxon>
        <taxon>Embryophyta</taxon>
        <taxon>Tracheophyta</taxon>
        <taxon>Spermatophyta</taxon>
        <taxon>Magnoliopsida</taxon>
        <taxon>Liliopsida</taxon>
        <taxon>Asparagales</taxon>
        <taxon>Orchidaceae</taxon>
        <taxon>Epidendroideae</taxon>
        <taxon>Malaxideae</taxon>
        <taxon>Dendrobiinae</taxon>
        <taxon>Dendrobium</taxon>
    </lineage>
</organism>
<dbReference type="GO" id="GO:0006914">
    <property type="term" value="P:autophagy"/>
    <property type="evidence" value="ECO:0007669"/>
    <property type="project" value="UniProtKB-KW"/>
</dbReference>
<feature type="transmembrane region" description="Helical" evidence="9">
    <location>
        <begin position="208"/>
        <end position="228"/>
    </location>
</feature>
<keyword evidence="5 9" id="KW-0472">Membrane</keyword>
<keyword evidence="6" id="KW-0449">Lipoprotein</keyword>
<dbReference type="InterPro" id="IPR029071">
    <property type="entry name" value="Ubiquitin-like_domsf"/>
</dbReference>
<sequence length="777" mass="85404">MSEKPWSSDGGRKDCSRWVMKVKKIIIDLKSDKNLKPGGSQTSVGGQTEVRRQTTAGWNSGVSRLLVNRTSSSVGGSPASVDGRAKVWLQLVAGRKSGVSLMTVGGREVFVEELGAKWSRADKAELNGAIEADDLIGANEAGDLSGRCRSERTAVLAMLVRRPGVADGGFCGGKPFVDSTFLNMFRMEFLKWFLVVCFLAIRLGKENFLILLISCLQLRFVILLVRIAPYHRDFWKVFHIRVFFILVGFGGYRSSFIGCFQLFRKDLCEIYISFYVEIEAILSSNSYMFKREQMIGAGSVINPSYSFEGLDIMLSAVLFPNVVVYAVFWLPFAFILSLFGLTKDFILECQFENVCVKLGFAAKWKFWLLNLELLWGVSDGMRFEKLFLCLIISWPIDVGAVVIASSTLFGSFKGSACGLTMLRRLLVDVCNDEVIVEKVQRSDIQCVDKRKYLVPRDLTVGQFAAVIRKRICLPSEKAMFLFVDNILPATGALMSELYNEKKDEDGFLYVVYSAENTFVRCCKTARRFTNIFFGSLVQLTLAVALGDLALQSHNQGTAEVPAPGYNAKGGGLGKKFHEFSAIASFVPFITFSFGSDAWVTLPESLLASPPVGGITFGSFTDSAFITLGGLTPVEAASFSPPQRRGQAAMHPFRRPAAQRTAQAPARPVPVLEQPVRPVARQPALRPLPVPLVHPAVRRPVPITPTAQVARAPQWRQPAAAVLPVRPAVRLPAPVASVAQVAPTPQCRQAIAFVTPAVLAEVPYVRVPPPTSTRKRGA</sequence>
<dbReference type="Pfam" id="PF02991">
    <property type="entry name" value="ATG8"/>
    <property type="match status" value="1"/>
</dbReference>
<keyword evidence="9" id="KW-0812">Transmembrane</keyword>
<protein>
    <recommendedName>
        <fullName evidence="7">Autophagy-related protein</fullName>
    </recommendedName>
</protein>
<evidence type="ECO:0000313" key="11">
    <source>
        <dbReference type="Proteomes" id="UP000233837"/>
    </source>
</evidence>
<feature type="transmembrane region" description="Helical" evidence="9">
    <location>
        <begin position="322"/>
        <end position="341"/>
    </location>
</feature>
<proteinExistence type="inferred from homology"/>
<feature type="region of interest" description="Disordered" evidence="8">
    <location>
        <begin position="34"/>
        <end position="54"/>
    </location>
</feature>
<evidence type="ECO:0000256" key="2">
    <source>
        <dbReference type="ARBA" id="ARBA00007293"/>
    </source>
</evidence>
<accession>A0A2I0WUQ5</accession>
<dbReference type="EMBL" id="KZ502442">
    <property type="protein sequence ID" value="PKU79363.1"/>
    <property type="molecule type" value="Genomic_DNA"/>
</dbReference>
<comment type="similarity">
    <text evidence="2 7">Belongs to the ATG8 family.</text>
</comment>
<evidence type="ECO:0000256" key="5">
    <source>
        <dbReference type="ARBA" id="ARBA00023136"/>
    </source>
</evidence>
<evidence type="ECO:0000256" key="7">
    <source>
        <dbReference type="RuleBase" id="RU004384"/>
    </source>
</evidence>
<evidence type="ECO:0000313" key="10">
    <source>
        <dbReference type="EMBL" id="PKU79363.1"/>
    </source>
</evidence>
<keyword evidence="11" id="KW-1185">Reference proteome</keyword>
<evidence type="ECO:0000256" key="1">
    <source>
        <dbReference type="ARBA" id="ARBA00004370"/>
    </source>
</evidence>